<dbReference type="Gene3D" id="1.20.120.1630">
    <property type="match status" value="1"/>
</dbReference>
<protein>
    <submittedName>
        <fullName evidence="2">Oidioi.mRNA.OKI2018_I69.chr2.g4083.t1.cds</fullName>
    </submittedName>
</protein>
<evidence type="ECO:0000313" key="2">
    <source>
        <dbReference type="EMBL" id="CAG5109563.1"/>
    </source>
</evidence>
<dbReference type="EMBL" id="OU015567">
    <property type="protein sequence ID" value="CAG5109563.1"/>
    <property type="molecule type" value="Genomic_DNA"/>
</dbReference>
<organism evidence="2 3">
    <name type="scientific">Oikopleura dioica</name>
    <name type="common">Tunicate</name>
    <dbReference type="NCBI Taxonomy" id="34765"/>
    <lineage>
        <taxon>Eukaryota</taxon>
        <taxon>Metazoa</taxon>
        <taxon>Chordata</taxon>
        <taxon>Tunicata</taxon>
        <taxon>Appendicularia</taxon>
        <taxon>Copelata</taxon>
        <taxon>Oikopleuridae</taxon>
        <taxon>Oikopleura</taxon>
    </lineage>
</organism>
<dbReference type="InterPro" id="IPR010721">
    <property type="entry name" value="UstE-like"/>
</dbReference>
<name>A0ABN7T0F7_OIKDI</name>
<keyword evidence="1" id="KW-0812">Transmembrane</keyword>
<evidence type="ECO:0000256" key="1">
    <source>
        <dbReference type="SAM" id="Phobius"/>
    </source>
</evidence>
<feature type="transmembrane region" description="Helical" evidence="1">
    <location>
        <begin position="61"/>
        <end position="83"/>
    </location>
</feature>
<dbReference type="PANTHER" id="PTHR32251:SF17">
    <property type="entry name" value="STEROID 5-ALPHA REDUCTASE C-TERMINAL DOMAIN-CONTAINING PROTEIN"/>
    <property type="match status" value="1"/>
</dbReference>
<keyword evidence="1" id="KW-1133">Transmembrane helix</keyword>
<keyword evidence="1" id="KW-0472">Membrane</keyword>
<gene>
    <name evidence="2" type="ORF">OKIOD_LOCUS12848</name>
</gene>
<feature type="transmembrane region" description="Helical" evidence="1">
    <location>
        <begin position="12"/>
        <end position="31"/>
    </location>
</feature>
<sequence length="262" mass="30128">MEGGYQSLDILLRLFLLDCYINIAGWAVSAVAKTHKTYDLVGSIAYLTCCALSLYHSDLTVMNIVQSSCIMLWAFRLGSYLFYRAIKRGDARMEKYDNAPIAFLVPFILQIIWVFVMSCPTYLANRTPQTEVTPYSYVGWAIFLVGFIFEAVSDFQKARFLNDESKRGQFIKTGLWSISRHPNYFGEVLLWSGLYVSAAGSFTYWPEFLSGLSIFFIYGLLRFVSGIPMLEENGRRKWGETLEYQQYCEKVPVFVPFVPIYK</sequence>
<feature type="transmembrane region" description="Helical" evidence="1">
    <location>
        <begin position="135"/>
        <end position="152"/>
    </location>
</feature>
<feature type="transmembrane region" description="Helical" evidence="1">
    <location>
        <begin position="103"/>
        <end position="123"/>
    </location>
</feature>
<reference evidence="2 3" key="1">
    <citation type="submission" date="2021-04" db="EMBL/GenBank/DDBJ databases">
        <authorList>
            <person name="Bliznina A."/>
        </authorList>
    </citation>
    <scope>NUCLEOTIDE SEQUENCE [LARGE SCALE GENOMIC DNA]</scope>
</reference>
<feature type="transmembrane region" description="Helical" evidence="1">
    <location>
        <begin position="211"/>
        <end position="230"/>
    </location>
</feature>
<dbReference type="Pfam" id="PF06966">
    <property type="entry name" value="DUF1295"/>
    <property type="match status" value="1"/>
</dbReference>
<evidence type="ECO:0000313" key="3">
    <source>
        <dbReference type="Proteomes" id="UP001158576"/>
    </source>
</evidence>
<proteinExistence type="predicted"/>
<dbReference type="Proteomes" id="UP001158576">
    <property type="component" value="Chromosome 2"/>
</dbReference>
<keyword evidence="3" id="KW-1185">Reference proteome</keyword>
<dbReference type="PANTHER" id="PTHR32251">
    <property type="entry name" value="3-OXO-5-ALPHA-STEROID 4-DEHYDROGENASE"/>
    <property type="match status" value="1"/>
</dbReference>
<accession>A0ABN7T0F7</accession>
<dbReference type="PROSITE" id="PS50244">
    <property type="entry name" value="S5A_REDUCTASE"/>
    <property type="match status" value="1"/>
</dbReference>